<evidence type="ECO:0000256" key="4">
    <source>
        <dbReference type="ARBA" id="ARBA00022840"/>
    </source>
</evidence>
<evidence type="ECO:0000256" key="3">
    <source>
        <dbReference type="ARBA" id="ARBA00022741"/>
    </source>
</evidence>
<dbReference type="RefSeq" id="WP_035343938.1">
    <property type="nucleotide sequence ID" value="NZ_LT615367.1"/>
</dbReference>
<evidence type="ECO:0000259" key="8">
    <source>
        <dbReference type="PROSITE" id="PS50862"/>
    </source>
</evidence>
<dbReference type="InterPro" id="IPR045864">
    <property type="entry name" value="aa-tRNA-synth_II/BPL/LPL"/>
</dbReference>
<keyword evidence="4" id="KW-0067">ATP-binding</keyword>
<dbReference type="PROSITE" id="PS50862">
    <property type="entry name" value="AA_TRNA_LIGASE_II"/>
    <property type="match status" value="1"/>
</dbReference>
<sequence>MTSCCQPALGSLHPLTLLRQHIAGFFQARGYTPMEGPEIEAEWFNFDVLNMADDHFARAPDNTFYLAQVGAKRPDSLTPPDSPGPRSGLVLRAHTSPVQARTLLTQAPPLYRFHIGRTYRPDALDATHSPVFNQLEGLAVDRHLTMDNLKQLLDELAHALFGQDLVTRLRPYEFAYAQPAAEIDIQCNQCHGQSTTCPTCQGEGWIEWGGCGMVHPNVLINCGVNPDEFRAFSFGIGVERTLMLRDGLQDLQPIVNGDVTYAHSHAAALSHAGVETAFASRGDSLTEWTLASQGLVQVSTFPFTSVQELAPLLPASSQSNAPNYWQLRNPIAGMAPVLRPLLLPGLLNLWQQQSAALPAHSNGIFERARVFLPGLLSAAPAIATGSAPSDEQLAQLYSAIPRQPFHLAALGRDGGQLLTAVQAALAAQGVTVHCREDEPLPWATSGVTALVTDAGDIIGHAGQLAPHVLSAWQLSEPLAACEITMDITLQEEK</sequence>
<dbReference type="InterPro" id="IPR002319">
    <property type="entry name" value="Phenylalanyl-tRNA_Synthase"/>
</dbReference>
<name>A0A375AE60_9GAMM</name>
<evidence type="ECO:0000256" key="5">
    <source>
        <dbReference type="ARBA" id="ARBA00022917"/>
    </source>
</evidence>
<proteinExistence type="predicted"/>
<keyword evidence="3" id="KW-0547">Nucleotide-binding</keyword>
<dbReference type="SUPFAM" id="SSF55681">
    <property type="entry name" value="Class II aaRS and biotin synthetases"/>
    <property type="match status" value="2"/>
</dbReference>
<dbReference type="PANTHER" id="PTHR11538">
    <property type="entry name" value="PHENYLALANYL-TRNA SYNTHETASE"/>
    <property type="match status" value="1"/>
</dbReference>
<dbReference type="InterPro" id="IPR006195">
    <property type="entry name" value="aa-tRNA-synth_II"/>
</dbReference>
<dbReference type="KEGG" id="daq:DAQ1742_03583"/>
<dbReference type="EMBL" id="LT615367">
    <property type="protein sequence ID" value="SLM64380.1"/>
    <property type="molecule type" value="Genomic_DNA"/>
</dbReference>
<evidence type="ECO:0000256" key="1">
    <source>
        <dbReference type="ARBA" id="ARBA00012814"/>
    </source>
</evidence>
<evidence type="ECO:0000256" key="6">
    <source>
        <dbReference type="ARBA" id="ARBA00023146"/>
    </source>
</evidence>
<feature type="domain" description="Aminoacyl-transfer RNA synthetases class-II family profile" evidence="8">
    <location>
        <begin position="18"/>
        <end position="253"/>
    </location>
</feature>
<dbReference type="Pfam" id="PF01409">
    <property type="entry name" value="tRNA-synt_2d"/>
    <property type="match status" value="1"/>
</dbReference>
<dbReference type="Proteomes" id="UP000294820">
    <property type="component" value="Chromosome 1"/>
</dbReference>
<dbReference type="Gene3D" id="3.30.930.10">
    <property type="entry name" value="Bira Bifunctional Protein, Domain 2"/>
    <property type="match status" value="2"/>
</dbReference>
<evidence type="ECO:0000256" key="7">
    <source>
        <dbReference type="ARBA" id="ARBA00049255"/>
    </source>
</evidence>
<reference evidence="9 10" key="1">
    <citation type="submission" date="2016-09" db="EMBL/GenBank/DDBJ databases">
        <authorList>
            <person name="Reverchon S."/>
            <person name="Nasser W."/>
            <person name="Leonard S."/>
            <person name="Brochier C."/>
            <person name="Duprey A."/>
        </authorList>
    </citation>
    <scope>NUCLEOTIDE SEQUENCE [LARGE SCALE GENOMIC DNA]</scope>
    <source>
        <strain evidence="9 10">174/2</strain>
    </source>
</reference>
<dbReference type="GO" id="GO:0000049">
    <property type="term" value="F:tRNA binding"/>
    <property type="evidence" value="ECO:0007669"/>
    <property type="project" value="InterPro"/>
</dbReference>
<evidence type="ECO:0000256" key="2">
    <source>
        <dbReference type="ARBA" id="ARBA00022598"/>
    </source>
</evidence>
<keyword evidence="5" id="KW-0648">Protein biosynthesis</keyword>
<dbReference type="GO" id="GO:0006432">
    <property type="term" value="P:phenylalanyl-tRNA aminoacylation"/>
    <property type="evidence" value="ECO:0007669"/>
    <property type="project" value="TreeGrafter"/>
</dbReference>
<dbReference type="GO" id="GO:0005737">
    <property type="term" value="C:cytoplasm"/>
    <property type="evidence" value="ECO:0007669"/>
    <property type="project" value="TreeGrafter"/>
</dbReference>
<keyword evidence="2 9" id="KW-0436">Ligase</keyword>
<dbReference type="InterPro" id="IPR041616">
    <property type="entry name" value="PheRS_beta_core"/>
</dbReference>
<dbReference type="AlphaFoldDB" id="A0A375AE60"/>
<dbReference type="EC" id="6.1.1.20" evidence="1"/>
<accession>A0A375AE60</accession>
<protein>
    <recommendedName>
        <fullName evidence="1">phenylalanine--tRNA ligase</fullName>
        <ecNumber evidence="1">6.1.1.20</ecNumber>
    </recommendedName>
</protein>
<dbReference type="GO" id="GO:0005524">
    <property type="term" value="F:ATP binding"/>
    <property type="evidence" value="ECO:0007669"/>
    <property type="project" value="UniProtKB-KW"/>
</dbReference>
<comment type="catalytic activity">
    <reaction evidence="7">
        <text>tRNA(Phe) + L-phenylalanine + ATP = L-phenylalanyl-tRNA(Phe) + AMP + diphosphate + H(+)</text>
        <dbReference type="Rhea" id="RHEA:19413"/>
        <dbReference type="Rhea" id="RHEA-COMP:9668"/>
        <dbReference type="Rhea" id="RHEA-COMP:9699"/>
        <dbReference type="ChEBI" id="CHEBI:15378"/>
        <dbReference type="ChEBI" id="CHEBI:30616"/>
        <dbReference type="ChEBI" id="CHEBI:33019"/>
        <dbReference type="ChEBI" id="CHEBI:58095"/>
        <dbReference type="ChEBI" id="CHEBI:78442"/>
        <dbReference type="ChEBI" id="CHEBI:78531"/>
        <dbReference type="ChEBI" id="CHEBI:456215"/>
        <dbReference type="EC" id="6.1.1.20"/>
    </reaction>
</comment>
<organism evidence="9 10">
    <name type="scientific">Dickeya aquatica</name>
    <dbReference type="NCBI Taxonomy" id="1401087"/>
    <lineage>
        <taxon>Bacteria</taxon>
        <taxon>Pseudomonadati</taxon>
        <taxon>Pseudomonadota</taxon>
        <taxon>Gammaproteobacteria</taxon>
        <taxon>Enterobacterales</taxon>
        <taxon>Pectobacteriaceae</taxon>
        <taxon>Dickeya</taxon>
    </lineage>
</organism>
<keyword evidence="10" id="KW-1185">Reference proteome</keyword>
<dbReference type="Pfam" id="PF17759">
    <property type="entry name" value="tRNA_synthFbeta"/>
    <property type="match status" value="1"/>
</dbReference>
<keyword evidence="6 9" id="KW-0030">Aminoacyl-tRNA synthetase</keyword>
<dbReference type="PANTHER" id="PTHR11538:SF41">
    <property type="entry name" value="PHENYLALANINE--TRNA LIGASE, MITOCHONDRIAL"/>
    <property type="match status" value="1"/>
</dbReference>
<dbReference type="GO" id="GO:0004826">
    <property type="term" value="F:phenylalanine-tRNA ligase activity"/>
    <property type="evidence" value="ECO:0007669"/>
    <property type="project" value="UniProtKB-EC"/>
</dbReference>
<dbReference type="CDD" id="cd00496">
    <property type="entry name" value="PheRS_alpha_core"/>
    <property type="match status" value="1"/>
</dbReference>
<evidence type="ECO:0000313" key="9">
    <source>
        <dbReference type="EMBL" id="SLM64380.1"/>
    </source>
</evidence>
<gene>
    <name evidence="9" type="ORF">DAQ1742_03583</name>
</gene>
<evidence type="ECO:0000313" key="10">
    <source>
        <dbReference type="Proteomes" id="UP000294820"/>
    </source>
</evidence>